<keyword evidence="6" id="KW-1185">Reference proteome</keyword>
<proteinExistence type="inferred from homology"/>
<dbReference type="EMBL" id="JBHIRY010000042">
    <property type="protein sequence ID" value="MFB5763704.1"/>
    <property type="molecule type" value="Genomic_DNA"/>
</dbReference>
<dbReference type="RefSeq" id="WP_375522707.1">
    <property type="nucleotide sequence ID" value="NZ_JBHIRY010000042.1"/>
</dbReference>
<evidence type="ECO:0000256" key="3">
    <source>
        <dbReference type="RuleBase" id="RU003476"/>
    </source>
</evidence>
<dbReference type="Proteomes" id="UP001580430">
    <property type="component" value="Unassembled WGS sequence"/>
</dbReference>
<reference evidence="5 6" key="1">
    <citation type="submission" date="2024-09" db="EMBL/GenBank/DDBJ databases">
        <title>Paenibacillus zeirhizospherea sp. nov., isolated from surface of the maize (Zea mays) roots in a horticulture field, Hungary.</title>
        <authorList>
            <person name="Marton D."/>
            <person name="Farkas M."/>
            <person name="Bedics A."/>
            <person name="Toth E."/>
            <person name="Tancsics A."/>
            <person name="Boka K."/>
            <person name="Marati G."/>
            <person name="Kriszt B."/>
            <person name="Cserhati M."/>
        </authorList>
    </citation>
    <scope>NUCLEOTIDE SEQUENCE [LARGE SCALE GENOMIC DNA]</scope>
    <source>
        <strain evidence="5 6">JCM 18446</strain>
    </source>
</reference>
<dbReference type="CDD" id="cd04677">
    <property type="entry name" value="NUDIX_Hydrolase"/>
    <property type="match status" value="1"/>
</dbReference>
<comment type="caution">
    <text evidence="5">The sequence shown here is derived from an EMBL/GenBank/DDBJ whole genome shotgun (WGS) entry which is preliminary data.</text>
</comment>
<evidence type="ECO:0000256" key="1">
    <source>
        <dbReference type="ARBA" id="ARBA00001946"/>
    </source>
</evidence>
<dbReference type="InterPro" id="IPR000086">
    <property type="entry name" value="NUDIX_hydrolase_dom"/>
</dbReference>
<evidence type="ECO:0000313" key="6">
    <source>
        <dbReference type="Proteomes" id="UP001580430"/>
    </source>
</evidence>
<evidence type="ECO:0000259" key="4">
    <source>
        <dbReference type="PROSITE" id="PS51462"/>
    </source>
</evidence>
<dbReference type="InterPro" id="IPR015797">
    <property type="entry name" value="NUDIX_hydrolase-like_dom_sf"/>
</dbReference>
<evidence type="ECO:0000313" key="5">
    <source>
        <dbReference type="EMBL" id="MFB5763704.1"/>
    </source>
</evidence>
<dbReference type="GO" id="GO:0016787">
    <property type="term" value="F:hydrolase activity"/>
    <property type="evidence" value="ECO:0007669"/>
    <property type="project" value="UniProtKB-KW"/>
</dbReference>
<name>A0ABV5C857_9BACL</name>
<dbReference type="PROSITE" id="PS00893">
    <property type="entry name" value="NUDIX_BOX"/>
    <property type="match status" value="1"/>
</dbReference>
<comment type="similarity">
    <text evidence="3">Belongs to the Nudix hydrolase family.</text>
</comment>
<accession>A0ABV5C857</accession>
<evidence type="ECO:0000256" key="2">
    <source>
        <dbReference type="ARBA" id="ARBA00022801"/>
    </source>
</evidence>
<dbReference type="PANTHER" id="PTHR43046">
    <property type="entry name" value="GDP-MANNOSE MANNOSYL HYDROLASE"/>
    <property type="match status" value="1"/>
</dbReference>
<dbReference type="InterPro" id="IPR020084">
    <property type="entry name" value="NUDIX_hydrolase_CS"/>
</dbReference>
<keyword evidence="2 3" id="KW-0378">Hydrolase</keyword>
<dbReference type="PROSITE" id="PS51462">
    <property type="entry name" value="NUDIX"/>
    <property type="match status" value="1"/>
</dbReference>
<organism evidence="5 6">
    <name type="scientific">Paenibacillus medicaginis</name>
    <dbReference type="NCBI Taxonomy" id="1470560"/>
    <lineage>
        <taxon>Bacteria</taxon>
        <taxon>Bacillati</taxon>
        <taxon>Bacillota</taxon>
        <taxon>Bacilli</taxon>
        <taxon>Bacillales</taxon>
        <taxon>Paenibacillaceae</taxon>
        <taxon>Paenibacillus</taxon>
    </lineage>
</organism>
<dbReference type="Gene3D" id="3.90.79.10">
    <property type="entry name" value="Nucleoside Triphosphate Pyrophosphohydrolase"/>
    <property type="match status" value="1"/>
</dbReference>
<dbReference type="PANTHER" id="PTHR43046:SF2">
    <property type="entry name" value="8-OXO-DGTP DIPHOSPHATASE-RELATED"/>
    <property type="match status" value="1"/>
</dbReference>
<dbReference type="SUPFAM" id="SSF55811">
    <property type="entry name" value="Nudix"/>
    <property type="match status" value="1"/>
</dbReference>
<gene>
    <name evidence="5" type="ORF">ACE5LO_25330</name>
</gene>
<sequence length="152" mass="17035">MGYISEIRKLVGSRPIIMAGGCVLLHRNRELLLVRRADNGLWALPGGSMELGESLEEAAVRELFEETGLTAAKLELLHVFSGKDLYYKYPNGDEVYNVVAAYECTDFIGEAVEDGTETKEVRFFAFDEMPSDLSPPDMPLINRFLEKNTGRQ</sequence>
<dbReference type="InterPro" id="IPR020476">
    <property type="entry name" value="Nudix_hydrolase"/>
</dbReference>
<dbReference type="PRINTS" id="PR00502">
    <property type="entry name" value="NUDIXFAMILY"/>
</dbReference>
<comment type="cofactor">
    <cofactor evidence="1">
        <name>Mg(2+)</name>
        <dbReference type="ChEBI" id="CHEBI:18420"/>
    </cofactor>
</comment>
<protein>
    <submittedName>
        <fullName evidence="5">NUDIX hydrolase</fullName>
    </submittedName>
</protein>
<dbReference type="Pfam" id="PF00293">
    <property type="entry name" value="NUDIX"/>
    <property type="match status" value="1"/>
</dbReference>
<feature type="domain" description="Nudix hydrolase" evidence="4">
    <location>
        <begin position="15"/>
        <end position="146"/>
    </location>
</feature>